<dbReference type="EMBL" id="AP019300">
    <property type="protein sequence ID" value="BBH02558.1"/>
    <property type="molecule type" value="Genomic_DNA"/>
</dbReference>
<organism evidence="1">
    <name type="scientific">Prunus dulcis</name>
    <name type="common">Almond</name>
    <name type="synonym">Amygdalus dulcis</name>
    <dbReference type="NCBI Taxonomy" id="3755"/>
    <lineage>
        <taxon>Eukaryota</taxon>
        <taxon>Viridiplantae</taxon>
        <taxon>Streptophyta</taxon>
        <taxon>Embryophyta</taxon>
        <taxon>Tracheophyta</taxon>
        <taxon>Spermatophyta</taxon>
        <taxon>Magnoliopsida</taxon>
        <taxon>eudicotyledons</taxon>
        <taxon>Gunneridae</taxon>
        <taxon>Pentapetalae</taxon>
        <taxon>rosids</taxon>
        <taxon>fabids</taxon>
        <taxon>Rosales</taxon>
        <taxon>Rosaceae</taxon>
        <taxon>Amygdaloideae</taxon>
        <taxon>Amygdaleae</taxon>
        <taxon>Prunus</taxon>
    </lineage>
</organism>
<protein>
    <submittedName>
        <fullName evidence="1">Leucine-rich repeat protein kinase family protein</fullName>
    </submittedName>
</protein>
<keyword evidence="1" id="KW-0808">Transferase</keyword>
<keyword evidence="1" id="KW-0418">Kinase</keyword>
<dbReference type="GO" id="GO:0016301">
    <property type="term" value="F:kinase activity"/>
    <property type="evidence" value="ECO:0007669"/>
    <property type="project" value="UniProtKB-KW"/>
</dbReference>
<name>A0A4Y1RF95_PRUDU</name>
<sequence length="67" mass="7850">MRSSHKEARGVWVNNRRFASTDPDVEGEALIDLLRALNDSSGRITDWNYNLEPGIKWIFWNAFSFDY</sequence>
<gene>
    <name evidence="1" type="ORF">Prudu_013166</name>
</gene>
<proteinExistence type="predicted"/>
<reference evidence="1" key="1">
    <citation type="journal article" date="2019" name="Science">
        <title>Mutation of a bHLH transcription factor allowed almond domestication.</title>
        <authorList>
            <person name="Sanchez-Perez R."/>
            <person name="Pavan S."/>
            <person name="Mazzeo R."/>
            <person name="Moldovan C."/>
            <person name="Aiese Cigliano R."/>
            <person name="Del Cueto J."/>
            <person name="Ricciardi F."/>
            <person name="Lotti C."/>
            <person name="Ricciardi L."/>
            <person name="Dicenta F."/>
            <person name="Lopez-Marques R.L."/>
            <person name="Lindberg Moller B."/>
        </authorList>
    </citation>
    <scope>NUCLEOTIDE SEQUENCE</scope>
</reference>
<accession>A0A4Y1RF95</accession>
<dbReference type="AlphaFoldDB" id="A0A4Y1RF95"/>
<evidence type="ECO:0000313" key="1">
    <source>
        <dbReference type="EMBL" id="BBH02558.1"/>
    </source>
</evidence>